<gene>
    <name evidence="10" type="ORF">NKI27_15120</name>
</gene>
<dbReference type="InterPro" id="IPR050856">
    <property type="entry name" value="Biotin_carboxylase_complex"/>
</dbReference>
<keyword evidence="4 6" id="KW-0067">ATP-binding</keyword>
<dbReference type="InterPro" id="IPR011054">
    <property type="entry name" value="Rudment_hybrid_motif"/>
</dbReference>
<dbReference type="InterPro" id="IPR016185">
    <property type="entry name" value="PreATP-grasp_dom_sf"/>
</dbReference>
<keyword evidence="3 6" id="KW-0547">Nucleotide-binding</keyword>
<reference evidence="10" key="1">
    <citation type="submission" date="2022-06" db="EMBL/GenBank/DDBJ databases">
        <title>Alkalimarinus sp. nov., isolated from gut of a Alitta virens.</title>
        <authorList>
            <person name="Yang A.I."/>
            <person name="Shin N.-R."/>
        </authorList>
    </citation>
    <scope>NUCLEOTIDE SEQUENCE</scope>
    <source>
        <strain evidence="10">A2M4</strain>
    </source>
</reference>
<proteinExistence type="predicted"/>
<evidence type="ECO:0000313" key="10">
    <source>
        <dbReference type="EMBL" id="UZE95385.1"/>
    </source>
</evidence>
<evidence type="ECO:0000256" key="6">
    <source>
        <dbReference type="PROSITE-ProRule" id="PRU00409"/>
    </source>
</evidence>
<evidence type="ECO:0000313" key="11">
    <source>
        <dbReference type="Proteomes" id="UP001163739"/>
    </source>
</evidence>
<evidence type="ECO:0000256" key="2">
    <source>
        <dbReference type="ARBA" id="ARBA00022598"/>
    </source>
</evidence>
<dbReference type="SUPFAM" id="SSF51230">
    <property type="entry name" value="Single hybrid motif"/>
    <property type="match status" value="1"/>
</dbReference>
<evidence type="ECO:0000259" key="7">
    <source>
        <dbReference type="PROSITE" id="PS50968"/>
    </source>
</evidence>
<dbReference type="InterPro" id="IPR005479">
    <property type="entry name" value="CPAse_ATP-bd"/>
</dbReference>
<comment type="cofactor">
    <cofactor evidence="1">
        <name>biotin</name>
        <dbReference type="ChEBI" id="CHEBI:57586"/>
    </cofactor>
</comment>
<dbReference type="Gene3D" id="3.30.470.20">
    <property type="entry name" value="ATP-grasp fold, B domain"/>
    <property type="match status" value="1"/>
</dbReference>
<dbReference type="Pfam" id="PF00289">
    <property type="entry name" value="Biotin_carb_N"/>
    <property type="match status" value="1"/>
</dbReference>
<evidence type="ECO:0000256" key="3">
    <source>
        <dbReference type="ARBA" id="ARBA00022741"/>
    </source>
</evidence>
<keyword evidence="11" id="KW-1185">Reference proteome</keyword>
<dbReference type="PROSITE" id="PS00867">
    <property type="entry name" value="CPSASE_2"/>
    <property type="match status" value="1"/>
</dbReference>
<protein>
    <submittedName>
        <fullName evidence="10">Acetyl/propionyl/methylcrotonyl-CoA carboxylase subunit alpha</fullName>
    </submittedName>
</protein>
<dbReference type="PROSITE" id="PS50979">
    <property type="entry name" value="BC"/>
    <property type="match status" value="1"/>
</dbReference>
<dbReference type="PANTHER" id="PTHR18866">
    <property type="entry name" value="CARBOXYLASE:PYRUVATE/ACETYL-COA/PROPIONYL-COA CARBOXYLASE"/>
    <property type="match status" value="1"/>
</dbReference>
<evidence type="ECO:0000259" key="9">
    <source>
        <dbReference type="PROSITE" id="PS50979"/>
    </source>
</evidence>
<dbReference type="EMBL" id="CP100390">
    <property type="protein sequence ID" value="UZE95385.1"/>
    <property type="molecule type" value="Genomic_DNA"/>
</dbReference>
<dbReference type="PROSITE" id="PS00866">
    <property type="entry name" value="CPSASE_1"/>
    <property type="match status" value="1"/>
</dbReference>
<dbReference type="InterPro" id="IPR001882">
    <property type="entry name" value="Biotin_BS"/>
</dbReference>
<evidence type="ECO:0000259" key="8">
    <source>
        <dbReference type="PROSITE" id="PS50975"/>
    </source>
</evidence>
<dbReference type="Pfam" id="PF00364">
    <property type="entry name" value="Biotin_lipoyl"/>
    <property type="match status" value="1"/>
</dbReference>
<sequence length="667" mass="72952">MSLKCNFSKVLVANRGEIAVRVIRTAKSLGFKTVAVYSEADANTPHVKAADEAVCIGAASVSESYLVMNKIIDAAKLTGADAIHPGYGFLSENADFARICHKEAIEFIGPPTDAISLMGNKRLSKIAMIKADVPCIPGYEGEDQDEATLMSEAKRIGFPVMIKASAGGGGRGMRLVHEESELAAQIKTARSEAENAFGNDELILEKAVIKPRHIEIQVFADKYGNVVYLGERDCSIQRRHQKVVEEAPSPFVDEVLRQRMGEAACQAARSCQYVGAGTVEFLVDADKNFYFLEMNTRLQVEHPVTELVTGTDLVAWQLNVAAGATLPLTQEDITITGHAIEVRLYAEDPRQNFMPQTGQIKRWTPARGDGIRIDSGIKTGQTITPHYDPMLAKVIAYGSNREEARRRLARAIEESTLLGVAVNSEFLSHVIQHDTFIDGKATTAFIEEDFGQHSTMSIAPADKLATALASVILYNQRHIDAGYSPALSGWQNSNPTPWPYELRCGDARLEVTLSEDDQHFVINEDSSADQPTATIELKVIKQTKQQVTFIYNGIRQRCEYLLEGDEVYLRVGTGYHHYTDLTHEVAVGDDSAGSGKIAASMDGAIIDVLAKIGDIVEKGQTLVMLEAMKMEHPLKSDVSGTVESIAVQAGDQVKIRQLLVTVTPDEE</sequence>
<dbReference type="InterPro" id="IPR005482">
    <property type="entry name" value="Biotin_COase_C"/>
</dbReference>
<dbReference type="PROSITE" id="PS00188">
    <property type="entry name" value="BIOTIN"/>
    <property type="match status" value="1"/>
</dbReference>
<dbReference type="CDD" id="cd06850">
    <property type="entry name" value="biotinyl_domain"/>
    <property type="match status" value="1"/>
</dbReference>
<dbReference type="Pfam" id="PF02786">
    <property type="entry name" value="CPSase_L_D2"/>
    <property type="match status" value="1"/>
</dbReference>
<evidence type="ECO:0000256" key="4">
    <source>
        <dbReference type="ARBA" id="ARBA00022840"/>
    </source>
</evidence>
<dbReference type="RefSeq" id="WP_265046874.1">
    <property type="nucleotide sequence ID" value="NZ_CP100390.1"/>
</dbReference>
<name>A0ABY6N016_9ALTE</name>
<feature type="domain" description="Biotin carboxylation" evidence="9">
    <location>
        <begin position="6"/>
        <end position="451"/>
    </location>
</feature>
<feature type="domain" description="Lipoyl-binding" evidence="7">
    <location>
        <begin position="584"/>
        <end position="663"/>
    </location>
</feature>
<dbReference type="Gene3D" id="2.40.50.100">
    <property type="match status" value="1"/>
</dbReference>
<dbReference type="InterPro" id="IPR011761">
    <property type="entry name" value="ATP-grasp"/>
</dbReference>
<feature type="domain" description="ATP-grasp" evidence="8">
    <location>
        <begin position="125"/>
        <end position="322"/>
    </location>
</feature>
<dbReference type="Pfam" id="PF02785">
    <property type="entry name" value="Biotin_carb_C"/>
    <property type="match status" value="1"/>
</dbReference>
<dbReference type="InterPro" id="IPR005481">
    <property type="entry name" value="BC-like_N"/>
</dbReference>
<dbReference type="PROSITE" id="PS50975">
    <property type="entry name" value="ATP_GRASP"/>
    <property type="match status" value="1"/>
</dbReference>
<dbReference type="InterPro" id="IPR011764">
    <property type="entry name" value="Biotin_carboxylation_dom"/>
</dbReference>
<dbReference type="NCBIfam" id="NF006367">
    <property type="entry name" value="PRK08591.1"/>
    <property type="match status" value="1"/>
</dbReference>
<keyword evidence="2" id="KW-0436">Ligase</keyword>
<dbReference type="SUPFAM" id="SSF52440">
    <property type="entry name" value="PreATP-grasp domain"/>
    <property type="match status" value="1"/>
</dbReference>
<dbReference type="SMART" id="SM00878">
    <property type="entry name" value="Biotin_carb_C"/>
    <property type="match status" value="1"/>
</dbReference>
<dbReference type="InterPro" id="IPR000089">
    <property type="entry name" value="Biotin_lipoyl"/>
</dbReference>
<organism evidence="10 11">
    <name type="scientific">Alkalimarinus alittae</name>
    <dbReference type="NCBI Taxonomy" id="2961619"/>
    <lineage>
        <taxon>Bacteria</taxon>
        <taxon>Pseudomonadati</taxon>
        <taxon>Pseudomonadota</taxon>
        <taxon>Gammaproteobacteria</taxon>
        <taxon>Alteromonadales</taxon>
        <taxon>Alteromonadaceae</taxon>
        <taxon>Alkalimarinus</taxon>
    </lineage>
</organism>
<dbReference type="PROSITE" id="PS50968">
    <property type="entry name" value="BIOTINYL_LIPOYL"/>
    <property type="match status" value="1"/>
</dbReference>
<dbReference type="Proteomes" id="UP001163739">
    <property type="component" value="Chromosome"/>
</dbReference>
<evidence type="ECO:0000256" key="5">
    <source>
        <dbReference type="ARBA" id="ARBA00023267"/>
    </source>
</evidence>
<dbReference type="SUPFAM" id="SSF56059">
    <property type="entry name" value="Glutathione synthetase ATP-binding domain-like"/>
    <property type="match status" value="1"/>
</dbReference>
<keyword evidence="5" id="KW-0092">Biotin</keyword>
<dbReference type="PANTHER" id="PTHR18866:SF33">
    <property type="entry name" value="METHYLCROTONOYL-COA CARBOXYLASE SUBUNIT ALPHA, MITOCHONDRIAL-RELATED"/>
    <property type="match status" value="1"/>
</dbReference>
<evidence type="ECO:0000256" key="1">
    <source>
        <dbReference type="ARBA" id="ARBA00001953"/>
    </source>
</evidence>
<dbReference type="SUPFAM" id="SSF51246">
    <property type="entry name" value="Rudiment single hybrid motif"/>
    <property type="match status" value="1"/>
</dbReference>
<dbReference type="InterPro" id="IPR011053">
    <property type="entry name" value="Single_hybrid_motif"/>
</dbReference>
<accession>A0ABY6N016</accession>